<proteinExistence type="predicted"/>
<feature type="transmembrane region" description="Helical" evidence="2">
    <location>
        <begin position="425"/>
        <end position="452"/>
    </location>
</feature>
<dbReference type="OrthoDB" id="4062651at2759"/>
<evidence type="ECO:0000313" key="4">
    <source>
        <dbReference type="EMBL" id="KAF9699244.1"/>
    </source>
</evidence>
<evidence type="ECO:0000256" key="1">
    <source>
        <dbReference type="SAM" id="Coils"/>
    </source>
</evidence>
<feature type="transmembrane region" description="Helical" evidence="2">
    <location>
        <begin position="458"/>
        <end position="479"/>
    </location>
</feature>
<comment type="caution">
    <text evidence="4">The sequence shown here is derived from an EMBL/GenBank/DDBJ whole genome shotgun (WGS) entry which is preliminary data.</text>
</comment>
<dbReference type="Pfam" id="PF20237">
    <property type="entry name" value="DUF6594"/>
    <property type="match status" value="1"/>
</dbReference>
<dbReference type="InterPro" id="IPR000719">
    <property type="entry name" value="Prot_kinase_dom"/>
</dbReference>
<organism evidence="4 5">
    <name type="scientific">Ascochyta lentis</name>
    <dbReference type="NCBI Taxonomy" id="205686"/>
    <lineage>
        <taxon>Eukaryota</taxon>
        <taxon>Fungi</taxon>
        <taxon>Dikarya</taxon>
        <taxon>Ascomycota</taxon>
        <taxon>Pezizomycotina</taxon>
        <taxon>Dothideomycetes</taxon>
        <taxon>Pleosporomycetidae</taxon>
        <taxon>Pleosporales</taxon>
        <taxon>Pleosporineae</taxon>
        <taxon>Didymellaceae</taxon>
        <taxon>Ascochyta</taxon>
    </lineage>
</organism>
<dbReference type="SUPFAM" id="SSF56112">
    <property type="entry name" value="Protein kinase-like (PK-like)"/>
    <property type="match status" value="1"/>
</dbReference>
<evidence type="ECO:0000313" key="5">
    <source>
        <dbReference type="Proteomes" id="UP000651452"/>
    </source>
</evidence>
<dbReference type="InterPro" id="IPR011009">
    <property type="entry name" value="Kinase-like_dom_sf"/>
</dbReference>
<dbReference type="SMART" id="SM00220">
    <property type="entry name" value="S_TKc"/>
    <property type="match status" value="1"/>
</dbReference>
<dbReference type="PANTHER" id="PTHR45707:SF71">
    <property type="entry name" value="PROTEIN KINASE DOMAIN-CONTAINING PROTEIN"/>
    <property type="match status" value="1"/>
</dbReference>
<dbReference type="PANTHER" id="PTHR45707">
    <property type="entry name" value="C2 CALCIUM/LIPID-BINDING PLANT PHOSPHORIBOSYLTRANSFERASE FAMILY PROTEIN"/>
    <property type="match status" value="1"/>
</dbReference>
<sequence length="512" mass="57996">MADSPLAGDITADWAGPGRGLHVDFGADEVIPLEEDHFLGHGGAAVVHETTVQNQKLALKKVWSKWKLGGTVTKEIEILKKLRHHHFVRLVASYTHKKCLYLSDFDIATDFSLMSRSATDRGGGTFQYLSPETAAMNPSGRASDMFSLGCVLLEILVFDQDATLQRLRSNLPMPNTAYHSILERIDSWLPWNEDFSPMKHLLCLEIRAMLSRDQDKRPCADQLVSRISLCDNIMEDSGKTVFADCCRVSYSTERQFESRSKALQVQIDNAEQERHRLQRKHHDALEEAARVTSQALAEQAEQLQHEHRDALERAWWTAEHAFAEQAERLQHEHHDALEKAWWAANQALAEKPDHTRSEDCKLRTKHQMRLLRFDTESQHFKISRSNWWPGSRHQTKSSEVKVPTNMETEANANVFYYCPRRIEKLVGITITAIIFILLIIPVLAICMLTSIVNQSSKLALVAVIVLFTSLFSAAMSLLTKAQRHELFAASAAYCAVLIVLMSNLSNDSNDDI</sequence>
<dbReference type="Pfam" id="PF00069">
    <property type="entry name" value="Pkinase"/>
    <property type="match status" value="1"/>
</dbReference>
<reference evidence="4" key="2">
    <citation type="submission" date="2020-09" db="EMBL/GenBank/DDBJ databases">
        <title>Reference genome assembly for Australian Ascochyta lentis isolate Al4.</title>
        <authorList>
            <person name="Lee R.C."/>
            <person name="Farfan-Caceres L.M."/>
            <person name="Debler J.W."/>
            <person name="Williams A.H."/>
            <person name="Henares B.M."/>
        </authorList>
    </citation>
    <scope>NUCLEOTIDE SEQUENCE</scope>
    <source>
        <strain evidence="4">Al4</strain>
    </source>
</reference>
<keyword evidence="2" id="KW-1133">Transmembrane helix</keyword>
<dbReference type="GO" id="GO:0005524">
    <property type="term" value="F:ATP binding"/>
    <property type="evidence" value="ECO:0007669"/>
    <property type="project" value="InterPro"/>
</dbReference>
<feature type="domain" description="Protein kinase" evidence="3">
    <location>
        <begin position="1"/>
        <end position="229"/>
    </location>
</feature>
<evidence type="ECO:0000256" key="2">
    <source>
        <dbReference type="SAM" id="Phobius"/>
    </source>
</evidence>
<keyword evidence="5" id="KW-1185">Reference proteome</keyword>
<reference evidence="4" key="1">
    <citation type="submission" date="2018-12" db="EMBL/GenBank/DDBJ databases">
        <authorList>
            <person name="Syme R.A."/>
            <person name="Farfan-Caceres L."/>
            <person name="Lichtenzveig J."/>
        </authorList>
    </citation>
    <scope>NUCLEOTIDE SEQUENCE</scope>
    <source>
        <strain evidence="4">Al4</strain>
    </source>
</reference>
<dbReference type="AlphaFoldDB" id="A0A8H7J7D7"/>
<dbReference type="EMBL" id="RZGK01000005">
    <property type="protein sequence ID" value="KAF9699244.1"/>
    <property type="molecule type" value="Genomic_DNA"/>
</dbReference>
<gene>
    <name evidence="4" type="ORF">EKO04_003278</name>
</gene>
<dbReference type="PROSITE" id="PS50011">
    <property type="entry name" value="PROTEIN_KINASE_DOM"/>
    <property type="match status" value="1"/>
</dbReference>
<feature type="coiled-coil region" evidence="1">
    <location>
        <begin position="253"/>
        <end position="313"/>
    </location>
</feature>
<keyword evidence="2" id="KW-0812">Transmembrane</keyword>
<keyword evidence="2" id="KW-0472">Membrane</keyword>
<feature type="transmembrane region" description="Helical" evidence="2">
    <location>
        <begin position="486"/>
        <end position="504"/>
    </location>
</feature>
<dbReference type="Proteomes" id="UP000651452">
    <property type="component" value="Unassembled WGS sequence"/>
</dbReference>
<accession>A0A8H7J7D7</accession>
<dbReference type="InterPro" id="IPR046529">
    <property type="entry name" value="DUF6594"/>
</dbReference>
<dbReference type="Gene3D" id="3.30.200.20">
    <property type="entry name" value="Phosphorylase Kinase, domain 1"/>
    <property type="match status" value="1"/>
</dbReference>
<protein>
    <recommendedName>
        <fullName evidence="3">Protein kinase domain-containing protein</fullName>
    </recommendedName>
</protein>
<dbReference type="GO" id="GO:0004672">
    <property type="term" value="F:protein kinase activity"/>
    <property type="evidence" value="ECO:0007669"/>
    <property type="project" value="InterPro"/>
</dbReference>
<dbReference type="Gene3D" id="1.10.510.10">
    <property type="entry name" value="Transferase(Phosphotransferase) domain 1"/>
    <property type="match status" value="1"/>
</dbReference>
<name>A0A8H7J7D7_9PLEO</name>
<keyword evidence="1" id="KW-0175">Coiled coil</keyword>
<evidence type="ECO:0000259" key="3">
    <source>
        <dbReference type="PROSITE" id="PS50011"/>
    </source>
</evidence>